<reference evidence="1" key="1">
    <citation type="journal article" date="2021" name="PeerJ">
        <title>Extensive microbial diversity within the chicken gut microbiome revealed by metagenomics and culture.</title>
        <authorList>
            <person name="Gilroy R."/>
            <person name="Ravi A."/>
            <person name="Getino M."/>
            <person name="Pursley I."/>
            <person name="Horton D.L."/>
            <person name="Alikhan N.F."/>
            <person name="Baker D."/>
            <person name="Gharbi K."/>
            <person name="Hall N."/>
            <person name="Watson M."/>
            <person name="Adriaenssens E.M."/>
            <person name="Foster-Nyarko E."/>
            <person name="Jarju S."/>
            <person name="Secka A."/>
            <person name="Antonio M."/>
            <person name="Oren A."/>
            <person name="Chaudhuri R.R."/>
            <person name="La Ragione R."/>
            <person name="Hildebrand F."/>
            <person name="Pallen M.J."/>
        </authorList>
    </citation>
    <scope>NUCLEOTIDE SEQUENCE</scope>
    <source>
        <strain evidence="1">ChiSjej5B23-16112</strain>
    </source>
</reference>
<comment type="caution">
    <text evidence="1">The sequence shown here is derived from an EMBL/GenBank/DDBJ whole genome shotgun (WGS) entry which is preliminary data.</text>
</comment>
<reference evidence="1" key="2">
    <citation type="submission" date="2021-09" db="EMBL/GenBank/DDBJ databases">
        <authorList>
            <person name="Gilroy R."/>
        </authorList>
    </citation>
    <scope>NUCLEOTIDE SEQUENCE</scope>
    <source>
        <strain evidence="1">ChiSjej5B23-16112</strain>
    </source>
</reference>
<evidence type="ECO:0000313" key="2">
    <source>
        <dbReference type="Proteomes" id="UP000769156"/>
    </source>
</evidence>
<dbReference type="EMBL" id="DYVY01000066">
    <property type="protein sequence ID" value="HJF93976.1"/>
    <property type="molecule type" value="Genomic_DNA"/>
</dbReference>
<evidence type="ECO:0000313" key="1">
    <source>
        <dbReference type="EMBL" id="HJF93976.1"/>
    </source>
</evidence>
<name>A0A921HZX6_9FIRM</name>
<dbReference type="Proteomes" id="UP000769156">
    <property type="component" value="Unassembled WGS sequence"/>
</dbReference>
<organism evidence="1 2">
    <name type="scientific">Lachnoclostridium phocaeense</name>
    <dbReference type="NCBI Taxonomy" id="1871021"/>
    <lineage>
        <taxon>Bacteria</taxon>
        <taxon>Bacillati</taxon>
        <taxon>Bacillota</taxon>
        <taxon>Clostridia</taxon>
        <taxon>Lachnospirales</taxon>
        <taxon>Lachnospiraceae</taxon>
    </lineage>
</organism>
<gene>
    <name evidence="1" type="ORF">K8V82_04205</name>
</gene>
<protein>
    <submittedName>
        <fullName evidence="1">Uncharacterized protein</fullName>
    </submittedName>
</protein>
<proteinExistence type="predicted"/>
<accession>A0A921HZX6</accession>
<dbReference type="AlphaFoldDB" id="A0A921HZX6"/>
<sequence>MAEQQKYAILDTDFVSKANIIKTESHVLADEVLAFPGYSFFCHQKMKEELADHGKRDAQVWLKNKIESGEIVCYSDDKILSEMSRYIHNSCFSYYRSFLKQGCDIFSAEFYNQYFMPLDEMMDSEEYDQERFLTVLRSCENQIGHQKSYGEIKAYVLAQTIKPLYNTEAYIFCSDDFGARRGFANSAQIPCISILSVFLKLRLLGRMMEEVEPYFQSFLHWCFDRENPQTHVKIWLFKDGSDKREKVPLETVLHDIYEGLYYARKDGDLQKINKKKDEKE</sequence>